<protein>
    <submittedName>
        <fullName evidence="1">Uncharacterized protein</fullName>
    </submittedName>
</protein>
<accession>A0ABR3WD38</accession>
<comment type="caution">
    <text evidence="1">The sequence shown here is derived from an EMBL/GenBank/DDBJ whole genome shotgun (WGS) entry which is preliminary data.</text>
</comment>
<evidence type="ECO:0000313" key="1">
    <source>
        <dbReference type="EMBL" id="KAL1858998.1"/>
    </source>
</evidence>
<gene>
    <name evidence="1" type="ORF">VTK73DRAFT_7716</name>
</gene>
<organism evidence="1 2">
    <name type="scientific">Phialemonium thermophilum</name>
    <dbReference type="NCBI Taxonomy" id="223376"/>
    <lineage>
        <taxon>Eukaryota</taxon>
        <taxon>Fungi</taxon>
        <taxon>Dikarya</taxon>
        <taxon>Ascomycota</taxon>
        <taxon>Pezizomycotina</taxon>
        <taxon>Sordariomycetes</taxon>
        <taxon>Sordariomycetidae</taxon>
        <taxon>Cephalothecales</taxon>
        <taxon>Cephalothecaceae</taxon>
        <taxon>Phialemonium</taxon>
    </lineage>
</organism>
<dbReference type="Proteomes" id="UP001586593">
    <property type="component" value="Unassembled WGS sequence"/>
</dbReference>
<name>A0ABR3WD38_9PEZI</name>
<dbReference type="EMBL" id="JAZHXJ010000502">
    <property type="protein sequence ID" value="KAL1858998.1"/>
    <property type="molecule type" value="Genomic_DNA"/>
</dbReference>
<proteinExistence type="predicted"/>
<sequence>MAHGRVERRTEICATDSFMTGCSLRPLSPWELWRTVCLVTFHKKVPELWLANGIALAKTLQLPFWDGQRPVSKGKLQRGRRGTNMLVYVSDQVRIVSDQVRIVSGSYLANSLRDCPQVSGLGNHVGSLAMLQSVSDASALPR</sequence>
<evidence type="ECO:0000313" key="2">
    <source>
        <dbReference type="Proteomes" id="UP001586593"/>
    </source>
</evidence>
<reference evidence="1 2" key="1">
    <citation type="journal article" date="2024" name="Commun. Biol.">
        <title>Comparative genomic analysis of thermophilic fungi reveals convergent evolutionary adaptations and gene losses.</title>
        <authorList>
            <person name="Steindorff A.S."/>
            <person name="Aguilar-Pontes M.V."/>
            <person name="Robinson A.J."/>
            <person name="Andreopoulos B."/>
            <person name="LaButti K."/>
            <person name="Kuo A."/>
            <person name="Mondo S."/>
            <person name="Riley R."/>
            <person name="Otillar R."/>
            <person name="Haridas S."/>
            <person name="Lipzen A."/>
            <person name="Grimwood J."/>
            <person name="Schmutz J."/>
            <person name="Clum A."/>
            <person name="Reid I.D."/>
            <person name="Moisan M.C."/>
            <person name="Butler G."/>
            <person name="Nguyen T.T.M."/>
            <person name="Dewar K."/>
            <person name="Conant G."/>
            <person name="Drula E."/>
            <person name="Henrissat B."/>
            <person name="Hansel C."/>
            <person name="Singer S."/>
            <person name="Hutchinson M.I."/>
            <person name="de Vries R.P."/>
            <person name="Natvig D.O."/>
            <person name="Powell A.J."/>
            <person name="Tsang A."/>
            <person name="Grigoriev I.V."/>
        </authorList>
    </citation>
    <scope>NUCLEOTIDE SEQUENCE [LARGE SCALE GENOMIC DNA]</scope>
    <source>
        <strain evidence="1 2">ATCC 24622</strain>
    </source>
</reference>
<keyword evidence="2" id="KW-1185">Reference proteome</keyword>